<evidence type="ECO:0000256" key="3">
    <source>
        <dbReference type="ARBA" id="ARBA00022771"/>
    </source>
</evidence>
<feature type="region of interest" description="Disordered" evidence="7">
    <location>
        <begin position="1"/>
        <end position="21"/>
    </location>
</feature>
<dbReference type="Proteomes" id="UP000695007">
    <property type="component" value="Unplaced"/>
</dbReference>
<dbReference type="InterPro" id="IPR001394">
    <property type="entry name" value="Peptidase_C19_UCH"/>
</dbReference>
<dbReference type="PROSITE" id="PS50235">
    <property type="entry name" value="USP_3"/>
    <property type="match status" value="1"/>
</dbReference>
<dbReference type="InterPro" id="IPR028889">
    <property type="entry name" value="USP"/>
</dbReference>
<dbReference type="CTD" id="31458"/>
<dbReference type="GO" id="GO:0008270">
    <property type="term" value="F:zinc ion binding"/>
    <property type="evidence" value="ECO:0007669"/>
    <property type="project" value="UniProtKB-KW"/>
</dbReference>
<dbReference type="GO" id="GO:0005634">
    <property type="term" value="C:nucleus"/>
    <property type="evidence" value="ECO:0007669"/>
    <property type="project" value="TreeGrafter"/>
</dbReference>
<evidence type="ECO:0000256" key="5">
    <source>
        <dbReference type="PROSITE-ProRule" id="PRU00502"/>
    </source>
</evidence>
<dbReference type="KEGG" id="csol:105362953"/>
<gene>
    <name evidence="11" type="primary">LOC105362953</name>
</gene>
<dbReference type="GO" id="GO:0004843">
    <property type="term" value="F:cysteine-type deubiquitinase activity"/>
    <property type="evidence" value="ECO:0007669"/>
    <property type="project" value="UniProtKB-UniRule"/>
</dbReference>
<dbReference type="PROSITE" id="PS00973">
    <property type="entry name" value="USP_2"/>
    <property type="match status" value="1"/>
</dbReference>
<keyword evidence="6" id="KW-0645">Protease</keyword>
<dbReference type="GO" id="GO:0005829">
    <property type="term" value="C:cytosol"/>
    <property type="evidence" value="ECO:0007669"/>
    <property type="project" value="TreeGrafter"/>
</dbReference>
<dbReference type="PROSITE" id="PS50271">
    <property type="entry name" value="ZF_UBP"/>
    <property type="match status" value="1"/>
</dbReference>
<feature type="compositionally biased region" description="Polar residues" evidence="7">
    <location>
        <begin position="497"/>
        <end position="511"/>
    </location>
</feature>
<dbReference type="InterPro" id="IPR050164">
    <property type="entry name" value="Peptidase_C19"/>
</dbReference>
<feature type="region of interest" description="Disordered" evidence="7">
    <location>
        <begin position="586"/>
        <end position="619"/>
    </location>
</feature>
<feature type="region of interest" description="Disordered" evidence="7">
    <location>
        <begin position="637"/>
        <end position="665"/>
    </location>
</feature>
<dbReference type="PROSITE" id="PS00972">
    <property type="entry name" value="USP_1"/>
    <property type="match status" value="1"/>
</dbReference>
<dbReference type="InterPro" id="IPR001607">
    <property type="entry name" value="Znf_UBP"/>
</dbReference>
<dbReference type="InterPro" id="IPR013083">
    <property type="entry name" value="Znf_RING/FYVE/PHD"/>
</dbReference>
<dbReference type="Gene3D" id="3.90.70.10">
    <property type="entry name" value="Cysteine proteinases"/>
    <property type="match status" value="2"/>
</dbReference>
<evidence type="ECO:0000256" key="1">
    <source>
        <dbReference type="ARBA" id="ARBA00009085"/>
    </source>
</evidence>
<evidence type="ECO:0000256" key="7">
    <source>
        <dbReference type="SAM" id="MobiDB-lite"/>
    </source>
</evidence>
<feature type="region of interest" description="Disordered" evidence="7">
    <location>
        <begin position="490"/>
        <end position="513"/>
    </location>
</feature>
<feature type="domain" description="USP" evidence="8">
    <location>
        <begin position="189"/>
        <end position="904"/>
    </location>
</feature>
<keyword evidence="10" id="KW-1185">Reference proteome</keyword>
<sequence>MKKKRRQHNASVEKSGDSTRCTDSCNSMKRLECQHFLKAVNLNKLRKVAKDKKNICVECLKNKDPVMIDDELFCKSSELWICLQCGHSVCKKSENNHVKKHFETSRSTEHCVMINTFDWTVWCYRCDKNVYHSNSGSKKKILEVTELLKNSIKSNKPIQPKPCIPLCQNEKSSTDNDNKAISNDFPKVGGLTNLGNTCFFNAVLQCLAQTPYLIKVLDDLQVPGQKIVIPGGGFKGADNKEVDLPPIEGVLQKTGTFTPILRKTLTEMQNSNGQVYNPLELLNSLRESTNQYTDGGQHDSHELLRHLLEQVRSEDLQRYKTIILQELDLTEKSKRQCIDSNLKDRVKFYGNQASAKLLGPERIFRGELFSALQCLNCRHYSSRAEPFLDLSLPVLVEKSQSPNLKRKSSGLENSIDSIINSNNSSTQECKKTYKAANKKNRTNRIKNRDITSPSISNPNRISEEKKENVIEFEESDADVEDNIENEDVSMPEIGESGYSSEKPSAVTSPESLSEFRDTEQNTNNLELNVLPVLSDTSSNFHIMQSAYKNSTSPSPTDISMIDITENKSIETAEFSHLISLAHSDITSPEGPTISPMSTPFTSKNTSSTSVSSDEERVSEKIDQPFLKSKSFEQIDLNDQESSMQTSVDLADENSGDNENDTTKLTNGIGDITSGITKLDLSIFSEPSISYSNEGECSIQLCLNQFTKHELMNGNNKVGCAACTERENKGEKEGVKMVCTDSIKKYLISQVPAVLILHLKRFQMQKFSFRKVCKHVSFPMLLDFAPVSKDKRQVYALYGVVVHTGNLCGGHYVSYVKSRAPLKPNDPRWSFLPSKDSFPSDETSSESNLDLKKSETIDLEITDPKITEIQTPPGQWYYISDSRVQKVDEKTVLQKEAYLLFYERIL</sequence>
<evidence type="ECO:0000256" key="6">
    <source>
        <dbReference type="RuleBase" id="RU366025"/>
    </source>
</evidence>
<keyword evidence="3 5" id="KW-0863">Zinc-finger</keyword>
<feature type="domain" description="UBP-type" evidence="9">
    <location>
        <begin position="31"/>
        <end position="155"/>
    </location>
</feature>
<dbReference type="SUPFAM" id="SSF54001">
    <property type="entry name" value="Cysteine proteinases"/>
    <property type="match status" value="1"/>
</dbReference>
<comment type="similarity">
    <text evidence="1 6">Belongs to the peptidase C19 family.</text>
</comment>
<dbReference type="EC" id="3.4.19.12" evidence="6"/>
<dbReference type="Gene3D" id="3.30.40.10">
    <property type="entry name" value="Zinc/RING finger domain, C3HC4 (zinc finger)"/>
    <property type="match status" value="1"/>
</dbReference>
<dbReference type="SUPFAM" id="SSF57850">
    <property type="entry name" value="RING/U-box"/>
    <property type="match status" value="1"/>
</dbReference>
<protein>
    <recommendedName>
        <fullName evidence="6">Ubiquitin carboxyl-terminal hydrolase</fullName>
        <ecNumber evidence="6">3.4.19.12</ecNumber>
    </recommendedName>
</protein>
<keyword evidence="6 11" id="KW-0378">Hydrolase</keyword>
<dbReference type="Pfam" id="PF00443">
    <property type="entry name" value="UCH"/>
    <property type="match status" value="1"/>
</dbReference>
<dbReference type="InterPro" id="IPR018200">
    <property type="entry name" value="USP_CS"/>
</dbReference>
<keyword evidence="4" id="KW-0862">Zinc</keyword>
<keyword evidence="6" id="KW-0833">Ubl conjugation pathway</keyword>
<feature type="compositionally biased region" description="Low complexity" evidence="7">
    <location>
        <begin position="601"/>
        <end position="611"/>
    </location>
</feature>
<dbReference type="GO" id="GO:0006508">
    <property type="term" value="P:proteolysis"/>
    <property type="evidence" value="ECO:0007669"/>
    <property type="project" value="UniProtKB-KW"/>
</dbReference>
<evidence type="ECO:0000256" key="2">
    <source>
        <dbReference type="ARBA" id="ARBA00022723"/>
    </source>
</evidence>
<organism evidence="10 11">
    <name type="scientific">Ceratosolen solmsi marchali</name>
    <dbReference type="NCBI Taxonomy" id="326594"/>
    <lineage>
        <taxon>Eukaryota</taxon>
        <taxon>Metazoa</taxon>
        <taxon>Ecdysozoa</taxon>
        <taxon>Arthropoda</taxon>
        <taxon>Hexapoda</taxon>
        <taxon>Insecta</taxon>
        <taxon>Pterygota</taxon>
        <taxon>Neoptera</taxon>
        <taxon>Endopterygota</taxon>
        <taxon>Hymenoptera</taxon>
        <taxon>Apocrita</taxon>
        <taxon>Proctotrupomorpha</taxon>
        <taxon>Chalcidoidea</taxon>
        <taxon>Agaonidae</taxon>
        <taxon>Agaoninae</taxon>
        <taxon>Ceratosolen</taxon>
    </lineage>
</organism>
<evidence type="ECO:0000313" key="10">
    <source>
        <dbReference type="Proteomes" id="UP000695007"/>
    </source>
</evidence>
<dbReference type="Pfam" id="PF02148">
    <property type="entry name" value="zf-UBP"/>
    <property type="match status" value="1"/>
</dbReference>
<reference evidence="11" key="1">
    <citation type="submission" date="2025-08" db="UniProtKB">
        <authorList>
            <consortium name="RefSeq"/>
        </authorList>
    </citation>
    <scope>IDENTIFICATION</scope>
</reference>
<keyword evidence="2" id="KW-0479">Metal-binding</keyword>
<dbReference type="InterPro" id="IPR038765">
    <property type="entry name" value="Papain-like_cys_pep_sf"/>
</dbReference>
<dbReference type="PANTHER" id="PTHR24006">
    <property type="entry name" value="UBIQUITIN CARBOXYL-TERMINAL HYDROLASE"/>
    <property type="match status" value="1"/>
</dbReference>
<evidence type="ECO:0000256" key="4">
    <source>
        <dbReference type="ARBA" id="ARBA00022833"/>
    </source>
</evidence>
<accession>A0AAJ7DWC0</accession>
<name>A0AAJ7DWC0_9HYME</name>
<dbReference type="SMART" id="SM00290">
    <property type="entry name" value="ZnF_UBP"/>
    <property type="match status" value="1"/>
</dbReference>
<dbReference type="GeneID" id="105362953"/>
<evidence type="ECO:0000259" key="8">
    <source>
        <dbReference type="PROSITE" id="PS50235"/>
    </source>
</evidence>
<proteinExistence type="inferred from homology"/>
<keyword evidence="6" id="KW-0788">Thiol protease</keyword>
<evidence type="ECO:0000259" key="9">
    <source>
        <dbReference type="PROSITE" id="PS50271"/>
    </source>
</evidence>
<dbReference type="RefSeq" id="XP_011498809.1">
    <property type="nucleotide sequence ID" value="XM_011500507.1"/>
</dbReference>
<dbReference type="PANTHER" id="PTHR24006:SF781">
    <property type="entry name" value="LD34905P"/>
    <property type="match status" value="1"/>
</dbReference>
<dbReference type="AlphaFoldDB" id="A0AAJ7DWC0"/>
<feature type="compositionally biased region" description="Acidic residues" evidence="7">
    <location>
        <begin position="649"/>
        <end position="659"/>
    </location>
</feature>
<evidence type="ECO:0000313" key="11">
    <source>
        <dbReference type="RefSeq" id="XP_011498809.1"/>
    </source>
</evidence>
<dbReference type="GO" id="GO:0016579">
    <property type="term" value="P:protein deubiquitination"/>
    <property type="evidence" value="ECO:0007669"/>
    <property type="project" value="InterPro"/>
</dbReference>
<comment type="catalytic activity">
    <reaction evidence="6">
        <text>Thiol-dependent hydrolysis of ester, thioester, amide, peptide and isopeptide bonds formed by the C-terminal Gly of ubiquitin (a 76-residue protein attached to proteins as an intracellular targeting signal).</text>
        <dbReference type="EC" id="3.4.19.12"/>
    </reaction>
</comment>